<dbReference type="Proteomes" id="UP000322976">
    <property type="component" value="Unassembled WGS sequence"/>
</dbReference>
<comment type="similarity">
    <text evidence="1">Belongs to the ADP-ribosylglycohydrolase family.</text>
</comment>
<dbReference type="InterPro" id="IPR050792">
    <property type="entry name" value="ADP-ribosylglycohydrolase"/>
</dbReference>
<sequence>MIDRYEGCLVGLAIGDALGMPVELMGVDEIERTYGHIEDMVNAKAGLNSGLLRGQYTDDTQMTIALAEAIIEAGYVEQYTVSGRFVKLDGKLIGPGLGCMTGIKNMERGVPWDRAGSDSAGNGAAMRTAPVALFYHGDPDRIIRATRVHSIMTHRDERAVEAAVITSLTIDYLLDGRDPDELIGYVLKFARNEEIIEEIKKVDSIIKGGIDEGKAIKQFNISGYSVGTLGASLYIFLRYRKSFKDAVLMAVNMGGDSDTIASIVGAFSGAYNGIYAIPDKWISSLKDSGYIRSLADTLYDLSLNPYKPVPDVLDYNLKVIFVGYNPGLESAKKGHFYASNTNRFWRVLYESGILPEPLTYEDDWRMAEYGYGLTDIVKYCTREAAEITDDMYERGKKRLLRILNQYRPKVACYNGKGIYKKLMGLTEVDYGLQKTSAVPGIIDYVVPSTSGRTGVKWEDRLGYFKELNKIIKLLN</sequence>
<gene>
    <name evidence="5" type="ORF">FWJ32_09550</name>
</gene>
<dbReference type="SUPFAM" id="SSF52141">
    <property type="entry name" value="Uracil-DNA glycosylase-like"/>
    <property type="match status" value="1"/>
</dbReference>
<feature type="binding site" evidence="3">
    <location>
        <position position="256"/>
    </location>
    <ligand>
        <name>Mg(2+)</name>
        <dbReference type="ChEBI" id="CHEBI:18420"/>
        <label>1</label>
    </ligand>
</feature>
<reference evidence="5 6" key="1">
    <citation type="submission" date="2019-08" db="EMBL/GenBank/DDBJ databases">
        <title>Calorimonas adulescens gen. nov., sp. nov., an anaerobic thermophilic bacterium from Sakhalin hot spring.</title>
        <authorList>
            <person name="Khomyakova M.A."/>
            <person name="Merkel A.Y."/>
            <person name="Novikov A."/>
            <person name="Bonch-Osmolovskaya E.A."/>
            <person name="Slobodkin A.I."/>
        </authorList>
    </citation>
    <scope>NUCLEOTIDE SEQUENCE [LARGE SCALE GENOMIC DNA]</scope>
    <source>
        <strain evidence="5 6">A05MB</strain>
    </source>
</reference>
<dbReference type="InterPro" id="IPR036895">
    <property type="entry name" value="Uracil-DNA_glycosylase-like_sf"/>
</dbReference>
<dbReference type="GO" id="GO:0000700">
    <property type="term" value="F:mismatch base pair DNA N-glycosylase activity"/>
    <property type="evidence" value="ECO:0007669"/>
    <property type="project" value="InterPro"/>
</dbReference>
<feature type="binding site" evidence="3">
    <location>
        <position position="59"/>
    </location>
    <ligand>
        <name>Mg(2+)</name>
        <dbReference type="ChEBI" id="CHEBI:18420"/>
        <label>1</label>
    </ligand>
</feature>
<keyword evidence="2" id="KW-0378">Hydrolase</keyword>
<evidence type="ECO:0000256" key="2">
    <source>
        <dbReference type="ARBA" id="ARBA00022801"/>
    </source>
</evidence>
<dbReference type="Pfam" id="PF03747">
    <property type="entry name" value="ADP_ribosyl_GH"/>
    <property type="match status" value="1"/>
</dbReference>
<feature type="binding site" evidence="3">
    <location>
        <position position="57"/>
    </location>
    <ligand>
        <name>Mg(2+)</name>
        <dbReference type="ChEBI" id="CHEBI:18420"/>
        <label>1</label>
    </ligand>
</feature>
<dbReference type="InterPro" id="IPR015637">
    <property type="entry name" value="MUG/TDG"/>
</dbReference>
<feature type="binding site" evidence="3">
    <location>
        <position position="58"/>
    </location>
    <ligand>
        <name>Mg(2+)</name>
        <dbReference type="ChEBI" id="CHEBI:18420"/>
        <label>1</label>
    </ligand>
</feature>
<keyword evidence="3" id="KW-0460">Magnesium</keyword>
<evidence type="ECO:0000313" key="6">
    <source>
        <dbReference type="Proteomes" id="UP000322976"/>
    </source>
</evidence>
<feature type="binding site" evidence="3">
    <location>
        <position position="259"/>
    </location>
    <ligand>
        <name>Mg(2+)</name>
        <dbReference type="ChEBI" id="CHEBI:18420"/>
        <label>1</label>
    </ligand>
</feature>
<organism evidence="5 6">
    <name type="scientific">Calorimonas adulescens</name>
    <dbReference type="NCBI Taxonomy" id="2606906"/>
    <lineage>
        <taxon>Bacteria</taxon>
        <taxon>Bacillati</taxon>
        <taxon>Bacillota</taxon>
        <taxon>Clostridia</taxon>
        <taxon>Thermoanaerobacterales</taxon>
        <taxon>Thermoanaerobacteraceae</taxon>
        <taxon>Calorimonas</taxon>
    </lineage>
</organism>
<dbReference type="AlphaFoldDB" id="A0A5D8QD00"/>
<evidence type="ECO:0000259" key="4">
    <source>
        <dbReference type="Pfam" id="PF03167"/>
    </source>
</evidence>
<evidence type="ECO:0000313" key="5">
    <source>
        <dbReference type="EMBL" id="TZE81413.1"/>
    </source>
</evidence>
<feature type="domain" description="Uracil-DNA glycosylase-like" evidence="4">
    <location>
        <begin position="311"/>
        <end position="469"/>
    </location>
</feature>
<feature type="binding site" evidence="3">
    <location>
        <position position="258"/>
    </location>
    <ligand>
        <name>Mg(2+)</name>
        <dbReference type="ChEBI" id="CHEBI:18420"/>
        <label>1</label>
    </ligand>
</feature>
<dbReference type="PANTHER" id="PTHR16222">
    <property type="entry name" value="ADP-RIBOSYLGLYCOHYDROLASE"/>
    <property type="match status" value="1"/>
</dbReference>
<dbReference type="Gene3D" id="3.40.470.10">
    <property type="entry name" value="Uracil-DNA glycosylase-like domain"/>
    <property type="match status" value="1"/>
</dbReference>
<dbReference type="Pfam" id="PF03167">
    <property type="entry name" value="UDG"/>
    <property type="match status" value="1"/>
</dbReference>
<dbReference type="EMBL" id="VTPS01000014">
    <property type="protein sequence ID" value="TZE81413.1"/>
    <property type="molecule type" value="Genomic_DNA"/>
</dbReference>
<protein>
    <recommendedName>
        <fullName evidence="4">Uracil-DNA glycosylase-like domain-containing protein</fullName>
    </recommendedName>
</protein>
<dbReference type="InterPro" id="IPR036705">
    <property type="entry name" value="Ribosyl_crysJ1_sf"/>
</dbReference>
<dbReference type="InterPro" id="IPR005502">
    <property type="entry name" value="Ribosyl_crysJ1"/>
</dbReference>
<proteinExistence type="inferred from homology"/>
<dbReference type="CDD" id="cd10028">
    <property type="entry name" value="UDG-F2_TDG_MUG"/>
    <property type="match status" value="1"/>
</dbReference>
<dbReference type="PANTHER" id="PTHR16222:SF24">
    <property type="entry name" value="ADP-RIBOSYLHYDROLASE ARH3"/>
    <property type="match status" value="1"/>
</dbReference>
<comment type="cofactor">
    <cofactor evidence="3">
        <name>Mg(2+)</name>
        <dbReference type="ChEBI" id="CHEBI:18420"/>
    </cofactor>
    <text evidence="3">Binds 2 magnesium ions per subunit.</text>
</comment>
<dbReference type="GO" id="GO:0046872">
    <property type="term" value="F:metal ion binding"/>
    <property type="evidence" value="ECO:0007669"/>
    <property type="project" value="UniProtKB-KW"/>
</dbReference>
<evidence type="ECO:0000256" key="3">
    <source>
        <dbReference type="PIRSR" id="PIRSR605502-1"/>
    </source>
</evidence>
<dbReference type="InterPro" id="IPR005122">
    <property type="entry name" value="Uracil-DNA_glycosylase-like"/>
</dbReference>
<dbReference type="Gene3D" id="1.10.4080.10">
    <property type="entry name" value="ADP-ribosylation/Crystallin J1"/>
    <property type="match status" value="1"/>
</dbReference>
<dbReference type="SUPFAM" id="SSF101478">
    <property type="entry name" value="ADP-ribosylglycohydrolase"/>
    <property type="match status" value="1"/>
</dbReference>
<accession>A0A5D8QD00</accession>
<evidence type="ECO:0000256" key="1">
    <source>
        <dbReference type="ARBA" id="ARBA00010702"/>
    </source>
</evidence>
<keyword evidence="6" id="KW-1185">Reference proteome</keyword>
<comment type="caution">
    <text evidence="5">The sequence shown here is derived from an EMBL/GenBank/DDBJ whole genome shotgun (WGS) entry which is preliminary data.</text>
</comment>
<name>A0A5D8QD00_9THEO</name>
<dbReference type="RefSeq" id="WP_149545728.1">
    <property type="nucleotide sequence ID" value="NZ_VTPS01000014.1"/>
</dbReference>
<dbReference type="GO" id="GO:0006285">
    <property type="term" value="P:base-excision repair, AP site formation"/>
    <property type="evidence" value="ECO:0007669"/>
    <property type="project" value="InterPro"/>
</dbReference>
<keyword evidence="3" id="KW-0479">Metal-binding</keyword>